<evidence type="ECO:0000256" key="1">
    <source>
        <dbReference type="SAM" id="MobiDB-lite"/>
    </source>
</evidence>
<protein>
    <submittedName>
        <fullName evidence="2">Uncharacterized protein</fullName>
    </submittedName>
</protein>
<feature type="region of interest" description="Disordered" evidence="1">
    <location>
        <begin position="224"/>
        <end position="294"/>
    </location>
</feature>
<feature type="region of interest" description="Disordered" evidence="1">
    <location>
        <begin position="92"/>
        <end position="114"/>
    </location>
</feature>
<reference evidence="2" key="1">
    <citation type="journal article" date="2015" name="Nature">
        <title>Complex archaea that bridge the gap between prokaryotes and eukaryotes.</title>
        <authorList>
            <person name="Spang A."/>
            <person name="Saw J.H."/>
            <person name="Jorgensen S.L."/>
            <person name="Zaremba-Niedzwiedzka K."/>
            <person name="Martijn J."/>
            <person name="Lind A.E."/>
            <person name="van Eijk R."/>
            <person name="Schleper C."/>
            <person name="Guy L."/>
            <person name="Ettema T.J."/>
        </authorList>
    </citation>
    <scope>NUCLEOTIDE SEQUENCE</scope>
</reference>
<evidence type="ECO:0000313" key="2">
    <source>
        <dbReference type="EMBL" id="KKM07266.1"/>
    </source>
</evidence>
<organism evidence="2">
    <name type="scientific">marine sediment metagenome</name>
    <dbReference type="NCBI Taxonomy" id="412755"/>
    <lineage>
        <taxon>unclassified sequences</taxon>
        <taxon>metagenomes</taxon>
        <taxon>ecological metagenomes</taxon>
    </lineage>
</organism>
<sequence length="294" mass="32041">MSEEGKELEPKEPEIISGDQEGSPPESQDPTKTISPPDGQVSVEELEVVAAPGAKDYTHPLLKDKTPEEVDRLISTMEAATRDQNEELNRLHAAAQTQPAAPVPAEEEEDPYGDDFIGSRFKKFEERLSAKLEETVAPLIASAGQGQAVTVRERLTKKYKHFASLEPHIDKLLRDQKVNPLTATEGQLDMLYHTAVGLATESGIDLGGVEALPPDPATPGGEAPIVNIPQHRPSGAPLPDAEEKTPVRKLTENERIIAHAQFPRSKDPEGDYRALQDADETEIVEPGFSKAGWE</sequence>
<proteinExistence type="predicted"/>
<feature type="compositionally biased region" description="Polar residues" evidence="1">
    <location>
        <begin position="25"/>
        <end position="34"/>
    </location>
</feature>
<dbReference type="AlphaFoldDB" id="A0A0F9JNP1"/>
<comment type="caution">
    <text evidence="2">The sequence shown here is derived from an EMBL/GenBank/DDBJ whole genome shotgun (WGS) entry which is preliminary data.</text>
</comment>
<accession>A0A0F9JNP1</accession>
<feature type="compositionally biased region" description="Basic and acidic residues" evidence="1">
    <location>
        <begin position="264"/>
        <end position="276"/>
    </location>
</feature>
<feature type="compositionally biased region" description="Basic and acidic residues" evidence="1">
    <location>
        <begin position="241"/>
        <end position="257"/>
    </location>
</feature>
<gene>
    <name evidence="2" type="ORF">LCGC14_1735650</name>
</gene>
<feature type="compositionally biased region" description="Low complexity" evidence="1">
    <location>
        <begin position="93"/>
        <end position="104"/>
    </location>
</feature>
<feature type="compositionally biased region" description="Basic and acidic residues" evidence="1">
    <location>
        <begin position="1"/>
        <end position="14"/>
    </location>
</feature>
<name>A0A0F9JNP1_9ZZZZ</name>
<feature type="region of interest" description="Disordered" evidence="1">
    <location>
        <begin position="1"/>
        <end position="42"/>
    </location>
</feature>
<dbReference type="EMBL" id="LAZR01015812">
    <property type="protein sequence ID" value="KKM07266.1"/>
    <property type="molecule type" value="Genomic_DNA"/>
</dbReference>